<sequence length="117" mass="12906">MSQPLPDGSFEPSVPDKPSTPGSIQRLKALLRKTLRVTIQDGRIFLGTFVGTDKHLNILLVNSEEYRIGPDAVDGDPNGRFVGQILVPWRLVQKVEVGGPNVRQPLPTDEEDESLYA</sequence>
<feature type="domain" description="Sm" evidence="2">
    <location>
        <begin position="25"/>
        <end position="97"/>
    </location>
</feature>
<feature type="region of interest" description="Disordered" evidence="1">
    <location>
        <begin position="1"/>
        <end position="22"/>
    </location>
</feature>
<dbReference type="STRING" id="1314785.A0A165FH80"/>
<dbReference type="InterPro" id="IPR034110">
    <property type="entry name" value="LSMD1_Sm"/>
</dbReference>
<dbReference type="InterPro" id="IPR010920">
    <property type="entry name" value="LSM_dom_sf"/>
</dbReference>
<dbReference type="SUPFAM" id="SSF50182">
    <property type="entry name" value="Sm-like ribonucleoproteins"/>
    <property type="match status" value="1"/>
</dbReference>
<dbReference type="Gene3D" id="2.30.30.100">
    <property type="match status" value="1"/>
</dbReference>
<dbReference type="InterPro" id="IPR001163">
    <property type="entry name" value="Sm_dom_euk/arc"/>
</dbReference>
<gene>
    <name evidence="3" type="ORF">LAESUDRAFT_723272</name>
</gene>
<dbReference type="CDD" id="cd06168">
    <property type="entry name" value="LSMD1"/>
    <property type="match status" value="1"/>
</dbReference>
<dbReference type="InParanoid" id="A0A165FH80"/>
<keyword evidence="4" id="KW-1185">Reference proteome</keyword>
<name>A0A165FH80_9APHY</name>
<dbReference type="EMBL" id="KV427613">
    <property type="protein sequence ID" value="KZT08967.1"/>
    <property type="molecule type" value="Genomic_DNA"/>
</dbReference>
<protein>
    <recommendedName>
        <fullName evidence="2">Sm domain-containing protein</fullName>
    </recommendedName>
</protein>
<dbReference type="Pfam" id="PF01423">
    <property type="entry name" value="LSM"/>
    <property type="match status" value="1"/>
</dbReference>
<dbReference type="AlphaFoldDB" id="A0A165FH80"/>
<dbReference type="PANTHER" id="PTHR10701">
    <property type="entry name" value="SMALL NUCLEAR RIBONUCLEOPROTEIN-ASSOCIATED PROTEIN B AND N"/>
    <property type="match status" value="1"/>
</dbReference>
<dbReference type="GeneID" id="63825414"/>
<dbReference type="Proteomes" id="UP000076871">
    <property type="component" value="Unassembled WGS sequence"/>
</dbReference>
<organism evidence="3 4">
    <name type="scientific">Laetiporus sulphureus 93-53</name>
    <dbReference type="NCBI Taxonomy" id="1314785"/>
    <lineage>
        <taxon>Eukaryota</taxon>
        <taxon>Fungi</taxon>
        <taxon>Dikarya</taxon>
        <taxon>Basidiomycota</taxon>
        <taxon>Agaricomycotina</taxon>
        <taxon>Agaricomycetes</taxon>
        <taxon>Polyporales</taxon>
        <taxon>Laetiporus</taxon>
    </lineage>
</organism>
<evidence type="ECO:0000313" key="3">
    <source>
        <dbReference type="EMBL" id="KZT08967.1"/>
    </source>
</evidence>
<reference evidence="3 4" key="1">
    <citation type="journal article" date="2016" name="Mol. Biol. Evol.">
        <title>Comparative Genomics of Early-Diverging Mushroom-Forming Fungi Provides Insights into the Origins of Lignocellulose Decay Capabilities.</title>
        <authorList>
            <person name="Nagy L.G."/>
            <person name="Riley R."/>
            <person name="Tritt A."/>
            <person name="Adam C."/>
            <person name="Daum C."/>
            <person name="Floudas D."/>
            <person name="Sun H."/>
            <person name="Yadav J.S."/>
            <person name="Pangilinan J."/>
            <person name="Larsson K.H."/>
            <person name="Matsuura K."/>
            <person name="Barry K."/>
            <person name="Labutti K."/>
            <person name="Kuo R."/>
            <person name="Ohm R.A."/>
            <person name="Bhattacharya S.S."/>
            <person name="Shirouzu T."/>
            <person name="Yoshinaga Y."/>
            <person name="Martin F.M."/>
            <person name="Grigoriev I.V."/>
            <person name="Hibbett D.S."/>
        </authorList>
    </citation>
    <scope>NUCLEOTIDE SEQUENCE [LARGE SCALE GENOMIC DNA]</scope>
    <source>
        <strain evidence="3 4">93-53</strain>
    </source>
</reference>
<accession>A0A165FH80</accession>
<evidence type="ECO:0000259" key="2">
    <source>
        <dbReference type="SMART" id="SM00651"/>
    </source>
</evidence>
<evidence type="ECO:0000313" key="4">
    <source>
        <dbReference type="Proteomes" id="UP000076871"/>
    </source>
</evidence>
<dbReference type="RefSeq" id="XP_040766707.1">
    <property type="nucleotide sequence ID" value="XM_040908385.1"/>
</dbReference>
<dbReference type="InterPro" id="IPR050914">
    <property type="entry name" value="snRNP_SmB/NAA38-like"/>
</dbReference>
<dbReference type="PANTHER" id="PTHR10701:SF5">
    <property type="entry name" value="N-ALPHA-ACETYLTRANSFERASE 38, NATC AUXILIARY SUBUNIT"/>
    <property type="match status" value="1"/>
</dbReference>
<evidence type="ECO:0000256" key="1">
    <source>
        <dbReference type="SAM" id="MobiDB-lite"/>
    </source>
</evidence>
<feature type="non-terminal residue" evidence="3">
    <location>
        <position position="1"/>
    </location>
</feature>
<proteinExistence type="predicted"/>
<dbReference type="SMART" id="SM00651">
    <property type="entry name" value="Sm"/>
    <property type="match status" value="1"/>
</dbReference>
<dbReference type="GO" id="GO:0031417">
    <property type="term" value="C:NatC complex"/>
    <property type="evidence" value="ECO:0007669"/>
    <property type="project" value="InterPro"/>
</dbReference>
<dbReference type="OrthoDB" id="368909at2759"/>